<dbReference type="InterPro" id="IPR027417">
    <property type="entry name" value="P-loop_NTPase"/>
</dbReference>
<keyword evidence="2 10" id="KW-0812">Transmembrane</keyword>
<keyword evidence="3" id="KW-0547">Nucleotide-binding</keyword>
<keyword evidence="5" id="KW-0645">Protease</keyword>
<dbReference type="PROSITE" id="PS00211">
    <property type="entry name" value="ABC_TRANSPORTER_1"/>
    <property type="match status" value="1"/>
</dbReference>
<feature type="transmembrane region" description="Helical" evidence="10">
    <location>
        <begin position="352"/>
        <end position="373"/>
    </location>
</feature>
<evidence type="ECO:0000256" key="4">
    <source>
        <dbReference type="ARBA" id="ARBA00022801"/>
    </source>
</evidence>
<dbReference type="InterPro" id="IPR003593">
    <property type="entry name" value="AAA+_ATPase"/>
</dbReference>
<keyword evidence="7 10" id="KW-1133">Transmembrane helix</keyword>
<gene>
    <name evidence="14" type="ORF">QNN03_03390</name>
</gene>
<dbReference type="SMART" id="SM00382">
    <property type="entry name" value="AAA"/>
    <property type="match status" value="1"/>
</dbReference>
<evidence type="ECO:0000259" key="11">
    <source>
        <dbReference type="PROSITE" id="PS50893"/>
    </source>
</evidence>
<evidence type="ECO:0000259" key="13">
    <source>
        <dbReference type="PROSITE" id="PS50990"/>
    </source>
</evidence>
<evidence type="ECO:0000313" key="14">
    <source>
        <dbReference type="EMBL" id="MDL2075481.1"/>
    </source>
</evidence>
<dbReference type="Proteomes" id="UP001241926">
    <property type="component" value="Unassembled WGS sequence"/>
</dbReference>
<evidence type="ECO:0000256" key="8">
    <source>
        <dbReference type="ARBA" id="ARBA00023136"/>
    </source>
</evidence>
<evidence type="ECO:0000256" key="7">
    <source>
        <dbReference type="ARBA" id="ARBA00022989"/>
    </source>
</evidence>
<keyword evidence="4" id="KW-0378">Hydrolase</keyword>
<keyword evidence="5" id="KW-0788">Thiol protease</keyword>
<keyword evidence="6" id="KW-0067">ATP-binding</keyword>
<evidence type="ECO:0000256" key="5">
    <source>
        <dbReference type="ARBA" id="ARBA00022807"/>
    </source>
</evidence>
<dbReference type="PROSITE" id="PS50893">
    <property type="entry name" value="ABC_TRANSPORTER_2"/>
    <property type="match status" value="1"/>
</dbReference>
<dbReference type="InterPro" id="IPR005074">
    <property type="entry name" value="Peptidase_C39"/>
</dbReference>
<dbReference type="CDD" id="cd18569">
    <property type="entry name" value="ABC_6TM_NHLM_bacteriocin"/>
    <property type="match status" value="1"/>
</dbReference>
<feature type="compositionally biased region" description="Basic residues" evidence="9">
    <location>
        <begin position="29"/>
        <end position="51"/>
    </location>
</feature>
<dbReference type="Pfam" id="PF03412">
    <property type="entry name" value="Peptidase_C39"/>
    <property type="match status" value="1"/>
</dbReference>
<dbReference type="NCBIfam" id="TIGR03796">
    <property type="entry name" value="NHLM_micro_ABC1"/>
    <property type="match status" value="1"/>
</dbReference>
<dbReference type="PANTHER" id="PTHR43394:SF1">
    <property type="entry name" value="ATP-BINDING CASSETTE SUB-FAMILY B MEMBER 10, MITOCHONDRIAL"/>
    <property type="match status" value="1"/>
</dbReference>
<protein>
    <submittedName>
        <fullName evidence="14">NHLP family bacteriocin export ABC transporter peptidase/permease/ATPase subunit</fullName>
    </submittedName>
</protein>
<evidence type="ECO:0000256" key="2">
    <source>
        <dbReference type="ARBA" id="ARBA00022692"/>
    </source>
</evidence>
<dbReference type="InterPro" id="IPR039421">
    <property type="entry name" value="Type_1_exporter"/>
</dbReference>
<dbReference type="InterPro" id="IPR011527">
    <property type="entry name" value="ABC1_TM_dom"/>
</dbReference>
<evidence type="ECO:0000256" key="1">
    <source>
        <dbReference type="ARBA" id="ARBA00004651"/>
    </source>
</evidence>
<sequence length="779" mass="83549">MSDTKSTTATRTTGPGGPPGGPGRDAPVSRRRAERRGRRGAARERRWARRRAHRVPTVLQMESVECGAASLAMILAHHGRHVPLEELRSLCGVSRDGAKASSVLAAARSFGMVARGFQAEPDLLREKLRTGPVIIFWAFQHFMVVEGISTRFGRTLVAVNDPSTGPRLMEWSEFDSGFTGIVLTFEPGPDFRPGGRRTSTAAALLDRRLPSGRALPLVLLASLLLVVPGIVGAAYSRVFVDQVIGADSSTAVLPLAVAMAVTALMVFVLTSVQQHYLLRMEIRTGLVSSARFFRHLLRLPIEFFLQRRPAEVAKRVASNDTVAMILSRDVAATTINLTLVVFYGALMIRYDVLLGAIGLATAGLNVLMLQLVARSRKDAVAALRADRGNLIGTTFATLSTIESVKASGSEPEAFTRWAGFLAKVTSAQQRLGQTTAVLTVLPPLLAVVNIGVLLLVGGLRVADGTLSVGILVTFQTLLAALSRPVTQLTNLGSRLQDMNADLKRIHDVEKYPQAGCFEPGRDELDPEAPEGRLNGELVLRDITFGYGPLAAPVISGLCLTIAPGSRTAVVGGSGSGKSTVGRLVTGLYEPRSGQVLLGGRPREEIPRTVLAASMAYVDQDVALFSGTVRENLTLWDDTVPDEVVLAALQDAAVFDEVLSRPGGLNAQVWEHGANFSGGQRQRLELARALAARPTLLVLDEATSALDPATERTVMDNLRRRGCACLIIAHRLSTVRDADEIIVLDKGTVAERGTHDELLAARGLYAALFESSRAEESDTL</sequence>
<keyword evidence="8 10" id="KW-0472">Membrane</keyword>
<name>A0ABT7ISB9_9ACTN</name>
<feature type="transmembrane region" description="Helical" evidence="10">
    <location>
        <begin position="251"/>
        <end position="272"/>
    </location>
</feature>
<feature type="domain" description="ABC transmembrane type-1" evidence="12">
    <location>
        <begin position="217"/>
        <end position="497"/>
    </location>
</feature>
<dbReference type="PROSITE" id="PS50929">
    <property type="entry name" value="ABC_TM1F"/>
    <property type="match status" value="1"/>
</dbReference>
<dbReference type="InterPro" id="IPR017871">
    <property type="entry name" value="ABC_transporter-like_CS"/>
</dbReference>
<dbReference type="Gene3D" id="3.40.50.300">
    <property type="entry name" value="P-loop containing nucleotide triphosphate hydrolases"/>
    <property type="match status" value="1"/>
</dbReference>
<accession>A0ABT7ISB9</accession>
<evidence type="ECO:0000256" key="10">
    <source>
        <dbReference type="SAM" id="Phobius"/>
    </source>
</evidence>
<feature type="transmembrane region" description="Helical" evidence="10">
    <location>
        <begin position="436"/>
        <end position="458"/>
    </location>
</feature>
<dbReference type="SUPFAM" id="SSF52540">
    <property type="entry name" value="P-loop containing nucleoside triphosphate hydrolases"/>
    <property type="match status" value="1"/>
</dbReference>
<dbReference type="Gene3D" id="1.20.1560.10">
    <property type="entry name" value="ABC transporter type 1, transmembrane domain"/>
    <property type="match status" value="1"/>
</dbReference>
<dbReference type="InterPro" id="IPR003439">
    <property type="entry name" value="ABC_transporter-like_ATP-bd"/>
</dbReference>
<dbReference type="RefSeq" id="WP_285430260.1">
    <property type="nucleotide sequence ID" value="NZ_JASJUS010000002.1"/>
</dbReference>
<feature type="domain" description="Peptidase C39" evidence="13">
    <location>
        <begin position="60"/>
        <end position="185"/>
    </location>
</feature>
<comment type="subcellular location">
    <subcellularLocation>
        <location evidence="1">Cell membrane</location>
        <topology evidence="1">Multi-pass membrane protein</topology>
    </subcellularLocation>
</comment>
<proteinExistence type="predicted"/>
<dbReference type="PROSITE" id="PS50990">
    <property type="entry name" value="PEPTIDASE_C39"/>
    <property type="match status" value="1"/>
</dbReference>
<feature type="region of interest" description="Disordered" evidence="9">
    <location>
        <begin position="1"/>
        <end position="51"/>
    </location>
</feature>
<evidence type="ECO:0000256" key="6">
    <source>
        <dbReference type="ARBA" id="ARBA00022840"/>
    </source>
</evidence>
<evidence type="ECO:0000256" key="9">
    <source>
        <dbReference type="SAM" id="MobiDB-lite"/>
    </source>
</evidence>
<dbReference type="Pfam" id="PF00664">
    <property type="entry name" value="ABC_membrane"/>
    <property type="match status" value="1"/>
</dbReference>
<dbReference type="EMBL" id="JASJUS010000002">
    <property type="protein sequence ID" value="MDL2075481.1"/>
    <property type="molecule type" value="Genomic_DNA"/>
</dbReference>
<dbReference type="PANTHER" id="PTHR43394">
    <property type="entry name" value="ATP-DEPENDENT PERMEASE MDL1, MITOCHONDRIAL"/>
    <property type="match status" value="1"/>
</dbReference>
<dbReference type="InterPro" id="IPR036640">
    <property type="entry name" value="ABC1_TM_sf"/>
</dbReference>
<organism evidence="14 15">
    <name type="scientific">Streptomyces fuscus</name>
    <dbReference type="NCBI Taxonomy" id="3048495"/>
    <lineage>
        <taxon>Bacteria</taxon>
        <taxon>Bacillati</taxon>
        <taxon>Actinomycetota</taxon>
        <taxon>Actinomycetes</taxon>
        <taxon>Kitasatosporales</taxon>
        <taxon>Streptomycetaceae</taxon>
        <taxon>Streptomyces</taxon>
    </lineage>
</organism>
<keyword evidence="15" id="KW-1185">Reference proteome</keyword>
<dbReference type="SUPFAM" id="SSF90123">
    <property type="entry name" value="ABC transporter transmembrane region"/>
    <property type="match status" value="1"/>
</dbReference>
<feature type="domain" description="ABC transporter" evidence="11">
    <location>
        <begin position="537"/>
        <end position="770"/>
    </location>
</feature>
<dbReference type="InterPro" id="IPR022514">
    <property type="entry name" value="NHPM_micro_ABC1"/>
</dbReference>
<evidence type="ECO:0000259" key="12">
    <source>
        <dbReference type="PROSITE" id="PS50929"/>
    </source>
</evidence>
<feature type="transmembrane region" description="Helical" evidence="10">
    <location>
        <begin position="325"/>
        <end position="346"/>
    </location>
</feature>
<dbReference type="Pfam" id="PF00005">
    <property type="entry name" value="ABC_tran"/>
    <property type="match status" value="1"/>
</dbReference>
<comment type="caution">
    <text evidence="14">The sequence shown here is derived from an EMBL/GenBank/DDBJ whole genome shotgun (WGS) entry which is preliminary data.</text>
</comment>
<evidence type="ECO:0000256" key="3">
    <source>
        <dbReference type="ARBA" id="ARBA00022741"/>
    </source>
</evidence>
<dbReference type="Gene3D" id="3.90.70.10">
    <property type="entry name" value="Cysteine proteinases"/>
    <property type="match status" value="1"/>
</dbReference>
<evidence type="ECO:0000313" key="15">
    <source>
        <dbReference type="Proteomes" id="UP001241926"/>
    </source>
</evidence>
<reference evidence="14 15" key="1">
    <citation type="submission" date="2023-05" db="EMBL/GenBank/DDBJ databases">
        <title>Streptomyces fuscus sp. nov., a brown-black pigment producing actinomyces isolated from dry sand of Sea duck farm.</title>
        <authorList>
            <person name="Xie J."/>
            <person name="Shen N."/>
        </authorList>
    </citation>
    <scope>NUCLEOTIDE SEQUENCE [LARGE SCALE GENOMIC DNA]</scope>
    <source>
        <strain evidence="14 15">GXMU-J15</strain>
    </source>
</reference>
<feature type="transmembrane region" description="Helical" evidence="10">
    <location>
        <begin position="217"/>
        <end position="239"/>
    </location>
</feature>